<dbReference type="OrthoDB" id="9804721at2"/>
<protein>
    <submittedName>
        <fullName evidence="1">Universal stress protein</fullName>
    </submittedName>
</protein>
<organism evidence="1 2">
    <name type="scientific">Oceanidesulfovibrio indonesiensis</name>
    <dbReference type="NCBI Taxonomy" id="54767"/>
    <lineage>
        <taxon>Bacteria</taxon>
        <taxon>Pseudomonadati</taxon>
        <taxon>Thermodesulfobacteriota</taxon>
        <taxon>Desulfovibrionia</taxon>
        <taxon>Desulfovibrionales</taxon>
        <taxon>Desulfovibrionaceae</taxon>
        <taxon>Oceanidesulfovibrio</taxon>
    </lineage>
</organism>
<keyword evidence="2" id="KW-1185">Reference proteome</keyword>
<evidence type="ECO:0000313" key="2">
    <source>
        <dbReference type="Proteomes" id="UP000448292"/>
    </source>
</evidence>
<reference evidence="1 2" key="1">
    <citation type="submission" date="2018-06" db="EMBL/GenBank/DDBJ databases">
        <title>Complete genome of Desulfovibrio indonesiensis P37SLT.</title>
        <authorList>
            <person name="Crispim J.S."/>
            <person name="Vidigal P.M.P."/>
            <person name="Silva L.C.F."/>
            <person name="Laguardia C.N."/>
            <person name="Araujo L.C."/>
            <person name="Dias R.S."/>
            <person name="Sousa M.P."/>
            <person name="Paula S.O."/>
            <person name="Silva C."/>
        </authorList>
    </citation>
    <scope>NUCLEOTIDE SEQUENCE [LARGE SCALE GENOMIC DNA]</scope>
    <source>
        <strain evidence="1 2">P37SLT</strain>
    </source>
</reference>
<dbReference type="RefSeq" id="WP_144302564.1">
    <property type="nucleotide sequence ID" value="NZ_QMIE01000005.1"/>
</dbReference>
<comment type="caution">
    <text evidence="1">The sequence shown here is derived from an EMBL/GenBank/DDBJ whole genome shotgun (WGS) entry which is preliminary data.</text>
</comment>
<dbReference type="Gene3D" id="3.40.50.12370">
    <property type="match status" value="1"/>
</dbReference>
<name>A0A7M3MFU1_9BACT</name>
<dbReference type="EMBL" id="QMIE01000005">
    <property type="protein sequence ID" value="TVM17911.1"/>
    <property type="molecule type" value="Genomic_DNA"/>
</dbReference>
<dbReference type="Proteomes" id="UP000448292">
    <property type="component" value="Unassembled WGS sequence"/>
</dbReference>
<dbReference type="AlphaFoldDB" id="A0A7M3MFU1"/>
<proteinExistence type="predicted"/>
<sequence>MPRLLHIFRNTPFGRETLLHSLYFCESLGLDMTVYIPRMPRFLMYFEHEAVQVDLDSSYLADPGSAIDHLDEIVSGRSVRLEILEAEDFTASTLPDVPTNVDFMTCPRIIADLSTKIALGKIGSTVRSILKAARFPVLIPSPAYKPWQSVAVFFGGSVNAVKSFYLGLRVARNSGRPLDVYTMAGKNERDQYESILAENGLDKPMAEEVRDWRYYEGGDFEKRLYDVPHDALVVLGAYGHGLIKDVFFGSKMELVQSVLPNPLLVAGPCFEMHPWRHPDKAQPIEE</sequence>
<gene>
    <name evidence="1" type="ORF">DPQ33_07315</name>
</gene>
<evidence type="ECO:0000313" key="1">
    <source>
        <dbReference type="EMBL" id="TVM17911.1"/>
    </source>
</evidence>
<accession>A0A7M3MFU1</accession>